<accession>A0AAD1U4U2</accession>
<proteinExistence type="predicted"/>
<comment type="caution">
    <text evidence="3">The sequence shown here is derived from an EMBL/GenBank/DDBJ whole genome shotgun (WGS) entry which is preliminary data.</text>
</comment>
<evidence type="ECO:0000256" key="1">
    <source>
        <dbReference type="SAM" id="SignalP"/>
    </source>
</evidence>
<dbReference type="PANTHER" id="PTHR45726">
    <property type="entry name" value="LEUKOTRIENE A-4 HYDROLASE"/>
    <property type="match status" value="1"/>
</dbReference>
<dbReference type="EMBL" id="CAMPGE010001447">
    <property type="protein sequence ID" value="CAI2360234.1"/>
    <property type="molecule type" value="Genomic_DNA"/>
</dbReference>
<evidence type="ECO:0000259" key="2">
    <source>
        <dbReference type="Pfam" id="PF17900"/>
    </source>
</evidence>
<evidence type="ECO:0000313" key="3">
    <source>
        <dbReference type="EMBL" id="CAI2360234.1"/>
    </source>
</evidence>
<dbReference type="AlphaFoldDB" id="A0AAD1U4U2"/>
<dbReference type="Gene3D" id="2.60.40.1730">
    <property type="entry name" value="tricorn interacting facor f3 domain"/>
    <property type="match status" value="1"/>
</dbReference>
<dbReference type="InterPro" id="IPR034015">
    <property type="entry name" value="M1_LTA4H"/>
</dbReference>
<keyword evidence="4" id="KW-1185">Reference proteome</keyword>
<evidence type="ECO:0000313" key="4">
    <source>
        <dbReference type="Proteomes" id="UP001295684"/>
    </source>
</evidence>
<feature type="domain" description="Aminopeptidase N-like N-terminal" evidence="2">
    <location>
        <begin position="36"/>
        <end position="217"/>
    </location>
</feature>
<protein>
    <recommendedName>
        <fullName evidence="2">Aminopeptidase N-like N-terminal domain-containing protein</fullName>
    </recommendedName>
</protein>
<name>A0AAD1U4U2_EUPCR</name>
<dbReference type="InterPro" id="IPR042097">
    <property type="entry name" value="Aminopeptidase_N-like_N_sf"/>
</dbReference>
<dbReference type="SUPFAM" id="SSF63737">
    <property type="entry name" value="Leukotriene A4 hydrolase N-terminal domain"/>
    <property type="match status" value="1"/>
</dbReference>
<feature type="signal peptide" evidence="1">
    <location>
        <begin position="1"/>
        <end position="19"/>
    </location>
</feature>
<keyword evidence="1" id="KW-0732">Signal</keyword>
<dbReference type="GO" id="GO:0005829">
    <property type="term" value="C:cytosol"/>
    <property type="evidence" value="ECO:0007669"/>
    <property type="project" value="TreeGrafter"/>
</dbReference>
<gene>
    <name evidence="3" type="ORF">ECRASSUSDP1_LOCUS1533</name>
</gene>
<dbReference type="InterPro" id="IPR045357">
    <property type="entry name" value="Aminopeptidase_N-like_N"/>
</dbReference>
<organism evidence="3 4">
    <name type="scientific">Euplotes crassus</name>
    <dbReference type="NCBI Taxonomy" id="5936"/>
    <lineage>
        <taxon>Eukaryota</taxon>
        <taxon>Sar</taxon>
        <taxon>Alveolata</taxon>
        <taxon>Ciliophora</taxon>
        <taxon>Intramacronucleata</taxon>
        <taxon>Spirotrichea</taxon>
        <taxon>Hypotrichia</taxon>
        <taxon>Euplotida</taxon>
        <taxon>Euplotidae</taxon>
        <taxon>Moneuplotes</taxon>
    </lineage>
</organism>
<dbReference type="Pfam" id="PF17900">
    <property type="entry name" value="Peptidase_M1_N"/>
    <property type="match status" value="1"/>
</dbReference>
<sequence>MDYKALSLLFLIFLVSTEARPIEDQATFANVNEIVTEHYELDIFIDFSRKVLSGTNTLYMRRTADSLDVVYLDVWDLNIYQILDQSGNKYEFHIDDPNPNLGQRLSIFIPEDLSTSETFNFTISYETSPDAQAISWLSPEQTSGKKLPYMFTQSEPILARSLAPFQDTPSIKSTYVVNTTTHVQFVTRVSGNMTYDYTDCMIRYSTFEMNIPVQSYLLAIASGNLVERKVGNRTYVITEPEEIEKVANEFSELEDFLS</sequence>
<feature type="chain" id="PRO_5042262833" description="Aminopeptidase N-like N-terminal domain-containing protein" evidence="1">
    <location>
        <begin position="20"/>
        <end position="258"/>
    </location>
</feature>
<dbReference type="Proteomes" id="UP001295684">
    <property type="component" value="Unassembled WGS sequence"/>
</dbReference>
<reference evidence="3" key="1">
    <citation type="submission" date="2023-07" db="EMBL/GenBank/DDBJ databases">
        <authorList>
            <consortium name="AG Swart"/>
            <person name="Singh M."/>
            <person name="Singh A."/>
            <person name="Seah K."/>
            <person name="Emmerich C."/>
        </authorList>
    </citation>
    <scope>NUCLEOTIDE SEQUENCE</scope>
    <source>
        <strain evidence="3">DP1</strain>
    </source>
</reference>
<dbReference type="PANTHER" id="PTHR45726:SF3">
    <property type="entry name" value="LEUKOTRIENE A-4 HYDROLASE"/>
    <property type="match status" value="1"/>
</dbReference>